<name>A0AAD7MZH3_9AGAR</name>
<feature type="transmembrane region" description="Helical" evidence="1">
    <location>
        <begin position="153"/>
        <end position="177"/>
    </location>
</feature>
<gene>
    <name evidence="3" type="ORF">B0H16DRAFT_1694630</name>
</gene>
<evidence type="ECO:0000313" key="3">
    <source>
        <dbReference type="EMBL" id="KAJ7738931.1"/>
    </source>
</evidence>
<dbReference type="AlphaFoldDB" id="A0AAD7MZH3"/>
<organism evidence="3 4">
    <name type="scientific">Mycena metata</name>
    <dbReference type="NCBI Taxonomy" id="1033252"/>
    <lineage>
        <taxon>Eukaryota</taxon>
        <taxon>Fungi</taxon>
        <taxon>Dikarya</taxon>
        <taxon>Basidiomycota</taxon>
        <taxon>Agaricomycotina</taxon>
        <taxon>Agaricomycetes</taxon>
        <taxon>Agaricomycetidae</taxon>
        <taxon>Agaricales</taxon>
        <taxon>Marasmiineae</taxon>
        <taxon>Mycenaceae</taxon>
        <taxon>Mycena</taxon>
    </lineage>
</organism>
<dbReference type="Proteomes" id="UP001215598">
    <property type="component" value="Unassembled WGS sequence"/>
</dbReference>
<protein>
    <submittedName>
        <fullName evidence="3">Uncharacterized protein</fullName>
    </submittedName>
</protein>
<accession>A0AAD7MZH3</accession>
<comment type="caution">
    <text evidence="3">The sequence shown here is derived from an EMBL/GenBank/DDBJ whole genome shotgun (WGS) entry which is preliminary data.</text>
</comment>
<keyword evidence="1" id="KW-0472">Membrane</keyword>
<keyword evidence="1" id="KW-1133">Transmembrane helix</keyword>
<evidence type="ECO:0000256" key="1">
    <source>
        <dbReference type="SAM" id="Phobius"/>
    </source>
</evidence>
<sequence length="216" mass="23183">MQRSFIVLLCLGLVRAMLRNHTVDVTSPDIHYAGDVMQCHANSCSPRFVTEGAFNESEAITTGSIAFSFTGTAIYASLSLINGSCSIIVDGYEIQSFNQTAAGVLFGVEGNISQSNLADGLHTLLIDPTTESSLMLFYNLLYTASVPTKESHVGAIAGGVIGGIVLTIAALFLALFARRRKLIIRRNQRKSTVLRAITSARHDRKGGEEGATELPM</sequence>
<dbReference type="Gene3D" id="2.60.120.260">
    <property type="entry name" value="Galactose-binding domain-like"/>
    <property type="match status" value="1"/>
</dbReference>
<keyword evidence="1" id="KW-0812">Transmembrane</keyword>
<keyword evidence="2" id="KW-0732">Signal</keyword>
<reference evidence="3" key="1">
    <citation type="submission" date="2023-03" db="EMBL/GenBank/DDBJ databases">
        <title>Massive genome expansion in bonnet fungi (Mycena s.s.) driven by repeated elements and novel gene families across ecological guilds.</title>
        <authorList>
            <consortium name="Lawrence Berkeley National Laboratory"/>
            <person name="Harder C.B."/>
            <person name="Miyauchi S."/>
            <person name="Viragh M."/>
            <person name="Kuo A."/>
            <person name="Thoen E."/>
            <person name="Andreopoulos B."/>
            <person name="Lu D."/>
            <person name="Skrede I."/>
            <person name="Drula E."/>
            <person name="Henrissat B."/>
            <person name="Morin E."/>
            <person name="Kohler A."/>
            <person name="Barry K."/>
            <person name="LaButti K."/>
            <person name="Morin E."/>
            <person name="Salamov A."/>
            <person name="Lipzen A."/>
            <person name="Mereny Z."/>
            <person name="Hegedus B."/>
            <person name="Baldrian P."/>
            <person name="Stursova M."/>
            <person name="Weitz H."/>
            <person name="Taylor A."/>
            <person name="Grigoriev I.V."/>
            <person name="Nagy L.G."/>
            <person name="Martin F."/>
            <person name="Kauserud H."/>
        </authorList>
    </citation>
    <scope>NUCLEOTIDE SEQUENCE</scope>
    <source>
        <strain evidence="3">CBHHK182m</strain>
    </source>
</reference>
<evidence type="ECO:0000313" key="4">
    <source>
        <dbReference type="Proteomes" id="UP001215598"/>
    </source>
</evidence>
<dbReference type="EMBL" id="JARKIB010000109">
    <property type="protein sequence ID" value="KAJ7738931.1"/>
    <property type="molecule type" value="Genomic_DNA"/>
</dbReference>
<proteinExistence type="predicted"/>
<feature type="chain" id="PRO_5042242381" evidence="2">
    <location>
        <begin position="17"/>
        <end position="216"/>
    </location>
</feature>
<feature type="signal peptide" evidence="2">
    <location>
        <begin position="1"/>
        <end position="16"/>
    </location>
</feature>
<keyword evidence="4" id="KW-1185">Reference proteome</keyword>
<evidence type="ECO:0000256" key="2">
    <source>
        <dbReference type="SAM" id="SignalP"/>
    </source>
</evidence>